<dbReference type="SUPFAM" id="SSF56112">
    <property type="entry name" value="Protein kinase-like (PK-like)"/>
    <property type="match status" value="1"/>
</dbReference>
<dbReference type="InterPro" id="IPR006748">
    <property type="entry name" value="NH2Glyco/OHUrea_AB-resist_kin"/>
</dbReference>
<dbReference type="Proteomes" id="UP000321901">
    <property type="component" value="Unassembled WGS sequence"/>
</dbReference>
<reference evidence="1 2" key="1">
    <citation type="submission" date="2019-07" db="EMBL/GenBank/DDBJ databases">
        <title>Whole genome shotgun sequence of Sporosarcina luteola NBRC 105378.</title>
        <authorList>
            <person name="Hosoyama A."/>
            <person name="Uohara A."/>
            <person name="Ohji S."/>
            <person name="Ichikawa N."/>
        </authorList>
    </citation>
    <scope>NUCLEOTIDE SEQUENCE [LARGE SCALE GENOMIC DNA]</scope>
    <source>
        <strain evidence="1 2">NBRC 105378</strain>
    </source>
</reference>
<dbReference type="AlphaFoldDB" id="A0A511Z931"/>
<evidence type="ECO:0000313" key="1">
    <source>
        <dbReference type="EMBL" id="GEN83945.1"/>
    </source>
</evidence>
<dbReference type="Gene3D" id="3.90.1200.10">
    <property type="match status" value="1"/>
</dbReference>
<dbReference type="RefSeq" id="WP_147058338.1">
    <property type="nucleotide sequence ID" value="NZ_BJYL01000029.1"/>
</dbReference>
<dbReference type="OrthoDB" id="179394at2"/>
<dbReference type="Pfam" id="PF04655">
    <property type="entry name" value="APH_6_hur"/>
    <property type="match status" value="1"/>
</dbReference>
<sequence>MEIPTPFQKKIINSFGVTGEKWLYSLETKTEEVAKIWGLKIEGPVTNLSYNYVVNVTDMNNKHYILKMGFPGFDFQNEVRTVQLYNGEGCANVLQADFENGAMLLEKLNPGTMLCEERDEIAVVEHFCRVWKKIRRPLPPEGKFPMITDWASALDRANEGPISNNHIQLAREYIEEISQSSSNIQLLHGDLHHENILFSAEHGWVAIDPKGVGGDPHFDLISFMINHLFTKPDPRKLLELRVELICKSLEMDRERLLKAAIGMSTLYACWAVEDKNPDWEETYQCAQWFKEFL</sequence>
<dbReference type="EMBL" id="BJYL01000029">
    <property type="protein sequence ID" value="GEN83945.1"/>
    <property type="molecule type" value="Genomic_DNA"/>
</dbReference>
<keyword evidence="2" id="KW-1185">Reference proteome</keyword>
<evidence type="ECO:0000313" key="2">
    <source>
        <dbReference type="Proteomes" id="UP000321901"/>
    </source>
</evidence>
<organism evidence="1 2">
    <name type="scientific">Sporosarcina luteola</name>
    <dbReference type="NCBI Taxonomy" id="582850"/>
    <lineage>
        <taxon>Bacteria</taxon>
        <taxon>Bacillati</taxon>
        <taxon>Bacillota</taxon>
        <taxon>Bacilli</taxon>
        <taxon>Bacillales</taxon>
        <taxon>Caryophanaceae</taxon>
        <taxon>Sporosarcina</taxon>
    </lineage>
</organism>
<proteinExistence type="predicted"/>
<comment type="caution">
    <text evidence="1">The sequence shown here is derived from an EMBL/GenBank/DDBJ whole genome shotgun (WGS) entry which is preliminary data.</text>
</comment>
<dbReference type="GO" id="GO:0019748">
    <property type="term" value="P:secondary metabolic process"/>
    <property type="evidence" value="ECO:0007669"/>
    <property type="project" value="InterPro"/>
</dbReference>
<name>A0A511Z931_9BACL</name>
<protein>
    <submittedName>
        <fullName evidence="1">Hydroxyurea phosphotransferase</fullName>
    </submittedName>
</protein>
<accession>A0A511Z931</accession>
<gene>
    <name evidence="1" type="ORF">SLU01_22570</name>
</gene>
<dbReference type="InterPro" id="IPR011009">
    <property type="entry name" value="Kinase-like_dom_sf"/>
</dbReference>
<dbReference type="GO" id="GO:0016773">
    <property type="term" value="F:phosphotransferase activity, alcohol group as acceptor"/>
    <property type="evidence" value="ECO:0007669"/>
    <property type="project" value="InterPro"/>
</dbReference>
<keyword evidence="1" id="KW-0808">Transferase</keyword>